<keyword evidence="3" id="KW-1185">Reference proteome</keyword>
<protein>
    <submittedName>
        <fullName evidence="2">Kinase-like protein</fullName>
    </submittedName>
</protein>
<evidence type="ECO:0000259" key="1">
    <source>
        <dbReference type="PROSITE" id="PS50011"/>
    </source>
</evidence>
<keyword evidence="2" id="KW-0418">Kinase</keyword>
<dbReference type="STRING" id="50990.A0A4Y7Q8I1"/>
<feature type="domain" description="Protein kinase" evidence="1">
    <location>
        <begin position="271"/>
        <end position="541"/>
    </location>
</feature>
<proteinExistence type="predicted"/>
<reference evidence="2 3" key="1">
    <citation type="submission" date="2018-06" db="EMBL/GenBank/DDBJ databases">
        <title>A transcriptomic atlas of mushroom development highlights an independent origin of complex multicellularity.</title>
        <authorList>
            <consortium name="DOE Joint Genome Institute"/>
            <person name="Krizsan K."/>
            <person name="Almasi E."/>
            <person name="Merenyi Z."/>
            <person name="Sahu N."/>
            <person name="Viragh M."/>
            <person name="Koszo T."/>
            <person name="Mondo S."/>
            <person name="Kiss B."/>
            <person name="Balint B."/>
            <person name="Kues U."/>
            <person name="Barry K."/>
            <person name="Hegedus J.C."/>
            <person name="Henrissat B."/>
            <person name="Johnson J."/>
            <person name="Lipzen A."/>
            <person name="Ohm R."/>
            <person name="Nagy I."/>
            <person name="Pangilinan J."/>
            <person name="Yan J."/>
            <person name="Xiong Y."/>
            <person name="Grigoriev I.V."/>
            <person name="Hibbett D.S."/>
            <person name="Nagy L.G."/>
        </authorList>
    </citation>
    <scope>NUCLEOTIDE SEQUENCE [LARGE SCALE GENOMIC DNA]</scope>
    <source>
        <strain evidence="2 3">SZMC22713</strain>
    </source>
</reference>
<dbReference type="Pfam" id="PF07714">
    <property type="entry name" value="PK_Tyr_Ser-Thr"/>
    <property type="match status" value="1"/>
</dbReference>
<accession>A0A4Y7Q8I1</accession>
<dbReference type="InterPro" id="IPR011009">
    <property type="entry name" value="Kinase-like_dom_sf"/>
</dbReference>
<dbReference type="EMBL" id="ML170168">
    <property type="protein sequence ID" value="TDL23963.1"/>
    <property type="molecule type" value="Genomic_DNA"/>
</dbReference>
<dbReference type="PROSITE" id="PS50011">
    <property type="entry name" value="PROTEIN_KINASE_DOM"/>
    <property type="match status" value="1"/>
</dbReference>
<dbReference type="PANTHER" id="PTHR44329">
    <property type="entry name" value="SERINE/THREONINE-PROTEIN KINASE TNNI3K-RELATED"/>
    <property type="match status" value="1"/>
</dbReference>
<dbReference type="GO" id="GO:0004674">
    <property type="term" value="F:protein serine/threonine kinase activity"/>
    <property type="evidence" value="ECO:0007669"/>
    <property type="project" value="TreeGrafter"/>
</dbReference>
<organism evidence="2 3">
    <name type="scientific">Rickenella mellea</name>
    <dbReference type="NCBI Taxonomy" id="50990"/>
    <lineage>
        <taxon>Eukaryota</taxon>
        <taxon>Fungi</taxon>
        <taxon>Dikarya</taxon>
        <taxon>Basidiomycota</taxon>
        <taxon>Agaricomycotina</taxon>
        <taxon>Agaricomycetes</taxon>
        <taxon>Hymenochaetales</taxon>
        <taxon>Rickenellaceae</taxon>
        <taxon>Rickenella</taxon>
    </lineage>
</organism>
<dbReference type="Gene3D" id="1.10.510.10">
    <property type="entry name" value="Transferase(Phosphotransferase) domain 1"/>
    <property type="match status" value="1"/>
</dbReference>
<sequence>MTPLPRIRTRRQKSVEATKDIALTCARIAMTVAPLPFTQAAALILQEVITRVDAVKFHRAKSKLFQQKCLVMVAAFESDNVNEGPYVNKLAESSESLKSDLIFVYKSLTTIANYDYLDAFIHYRDIRENLDACDDILQHVAFQFHIEAHLATITGIQDISLQAKCHYEQQSAVLREQMFYMLEQARKLEEAKAQIGELLTAVNTISSDRGMQAILETEPELAQQVLAAGEIEARFLREDGLDAPEIVEFEKRLKNLKIPQTWANITKDIEPPAFSPDTRGLTSKIYSSTYNRHHESIKVALKSFNGAVLSEREKRLRRFTREVIVWSALKQRNIVPFYGVCEFHNKIYIVSQWQDNMDLRNYIDKINPNADRLSLLHGAAQGIEYLHNELVWHGNVKCSNILVSGEQIAKLCDFRLSHIIDYTEFSAQSTQSMAYSHRWTAPERYTDEDTWIGPTPATDIYSLAMTILECITLRNPFDHCEADEDAIAVAKDGDRPHRPSGPEVECWLTDELWDVMQQMWHQDPIKRGESRWAASQLRAFATAGRRQRLILCKYRTC</sequence>
<dbReference type="InterPro" id="IPR051681">
    <property type="entry name" value="Ser/Thr_Kinases-Pseudokinases"/>
</dbReference>
<dbReference type="VEuPathDB" id="FungiDB:BD410DRAFT_838495"/>
<dbReference type="PANTHER" id="PTHR44329:SF214">
    <property type="entry name" value="PROTEIN KINASE DOMAIN-CONTAINING PROTEIN"/>
    <property type="match status" value="1"/>
</dbReference>
<dbReference type="AlphaFoldDB" id="A0A4Y7Q8I1"/>
<dbReference type="GO" id="GO:0005524">
    <property type="term" value="F:ATP binding"/>
    <property type="evidence" value="ECO:0007669"/>
    <property type="project" value="InterPro"/>
</dbReference>
<dbReference type="OrthoDB" id="4062651at2759"/>
<evidence type="ECO:0000313" key="3">
    <source>
        <dbReference type="Proteomes" id="UP000294933"/>
    </source>
</evidence>
<evidence type="ECO:0000313" key="2">
    <source>
        <dbReference type="EMBL" id="TDL23963.1"/>
    </source>
</evidence>
<dbReference type="Proteomes" id="UP000294933">
    <property type="component" value="Unassembled WGS sequence"/>
</dbReference>
<dbReference type="InterPro" id="IPR001245">
    <property type="entry name" value="Ser-Thr/Tyr_kinase_cat_dom"/>
</dbReference>
<dbReference type="SUPFAM" id="SSF56112">
    <property type="entry name" value="Protein kinase-like (PK-like)"/>
    <property type="match status" value="1"/>
</dbReference>
<gene>
    <name evidence="2" type="ORF">BD410DRAFT_838495</name>
</gene>
<keyword evidence="2" id="KW-0808">Transferase</keyword>
<dbReference type="InterPro" id="IPR000719">
    <property type="entry name" value="Prot_kinase_dom"/>
</dbReference>
<name>A0A4Y7Q8I1_9AGAM</name>